<feature type="domain" description="Fatty acid hydroxylase" evidence="2">
    <location>
        <begin position="168"/>
        <end position="310"/>
    </location>
</feature>
<organism evidence="3 4">
    <name type="scientific">Effrenium voratum</name>
    <dbReference type="NCBI Taxonomy" id="2562239"/>
    <lineage>
        <taxon>Eukaryota</taxon>
        <taxon>Sar</taxon>
        <taxon>Alveolata</taxon>
        <taxon>Dinophyceae</taxon>
        <taxon>Suessiales</taxon>
        <taxon>Symbiodiniaceae</taxon>
        <taxon>Effrenium</taxon>
    </lineage>
</organism>
<feature type="transmembrane region" description="Helical" evidence="1">
    <location>
        <begin position="70"/>
        <end position="91"/>
    </location>
</feature>
<feature type="transmembrane region" description="Helical" evidence="1">
    <location>
        <begin position="132"/>
        <end position="152"/>
    </location>
</feature>
<dbReference type="GO" id="GO:0016491">
    <property type="term" value="F:oxidoreductase activity"/>
    <property type="evidence" value="ECO:0007669"/>
    <property type="project" value="InterPro"/>
</dbReference>
<feature type="transmembrane region" description="Helical" evidence="1">
    <location>
        <begin position="97"/>
        <end position="120"/>
    </location>
</feature>
<keyword evidence="1" id="KW-0812">Transmembrane</keyword>
<evidence type="ECO:0000313" key="3">
    <source>
        <dbReference type="EMBL" id="CAJ1399900.1"/>
    </source>
</evidence>
<comment type="caution">
    <text evidence="3">The sequence shown here is derived from an EMBL/GenBank/DDBJ whole genome shotgun (WGS) entry which is preliminary data.</text>
</comment>
<accession>A0AA36J780</accession>
<proteinExistence type="predicted"/>
<keyword evidence="4" id="KW-1185">Reference proteome</keyword>
<dbReference type="EMBL" id="CAUJNA010003351">
    <property type="protein sequence ID" value="CAJ1399900.1"/>
    <property type="molecule type" value="Genomic_DNA"/>
</dbReference>
<evidence type="ECO:0000256" key="1">
    <source>
        <dbReference type="SAM" id="Phobius"/>
    </source>
</evidence>
<dbReference type="Pfam" id="PF04116">
    <property type="entry name" value="FA_hydroxylase"/>
    <property type="match status" value="1"/>
</dbReference>
<evidence type="ECO:0000313" key="4">
    <source>
        <dbReference type="Proteomes" id="UP001178507"/>
    </source>
</evidence>
<feature type="transmembrane region" description="Helical" evidence="1">
    <location>
        <begin position="164"/>
        <end position="185"/>
    </location>
</feature>
<dbReference type="Proteomes" id="UP001178507">
    <property type="component" value="Unassembled WGS sequence"/>
</dbReference>
<dbReference type="GO" id="GO:0008610">
    <property type="term" value="P:lipid biosynthetic process"/>
    <property type="evidence" value="ECO:0007669"/>
    <property type="project" value="InterPro"/>
</dbReference>
<protein>
    <recommendedName>
        <fullName evidence="2">Fatty acid hydroxylase domain-containing protein</fullName>
    </recommendedName>
</protein>
<keyword evidence="1" id="KW-1133">Transmembrane helix</keyword>
<name>A0AA36J780_9DINO</name>
<reference evidence="3" key="1">
    <citation type="submission" date="2023-08" db="EMBL/GenBank/DDBJ databases">
        <authorList>
            <person name="Chen Y."/>
            <person name="Shah S."/>
            <person name="Dougan E. K."/>
            <person name="Thang M."/>
            <person name="Chan C."/>
        </authorList>
    </citation>
    <scope>NUCLEOTIDE SEQUENCE</scope>
</reference>
<keyword evidence="1" id="KW-0472">Membrane</keyword>
<gene>
    <name evidence="3" type="ORF">EVOR1521_LOCUS23353</name>
</gene>
<dbReference type="GO" id="GO:0005506">
    <property type="term" value="F:iron ion binding"/>
    <property type="evidence" value="ECO:0007669"/>
    <property type="project" value="InterPro"/>
</dbReference>
<sequence>MATLADQRTGSAPVSWAYFCTKSITGFMYFGLLEAVGASTPLARWCAFQLLTPLVKCYHLRTAGLYTHNMFVFSMVHDLILSTLFFGFVAGLRGLRFMLAMPVVFPLLSLLEWIGFKLLLPEAKYVVKPIDWVGQVATFAVGGAMSLTLGLTADQGTRPLHHDFVAFICVLLWTDLQFGVTHCMCHRVLWLWKRHKIHHEYGKGELNSMANVHGDALDEVLMNGVLVLPILACGWFRLYPSTLPFLEWFYLIPFSHLRFQPSVVNLMAFFEFDLLDMLLCQPRMGAFHTIHHEVVAINFSVFGIVPDSVCRAIAGKFSTLGSTTLQS</sequence>
<evidence type="ECO:0000259" key="2">
    <source>
        <dbReference type="Pfam" id="PF04116"/>
    </source>
</evidence>
<dbReference type="AlphaFoldDB" id="A0AA36J780"/>
<dbReference type="InterPro" id="IPR006694">
    <property type="entry name" value="Fatty_acid_hydroxylase"/>
</dbReference>